<dbReference type="EMBL" id="MU006095">
    <property type="protein sequence ID" value="KAF2839351.1"/>
    <property type="molecule type" value="Genomic_DNA"/>
</dbReference>
<evidence type="ECO:0000256" key="5">
    <source>
        <dbReference type="ARBA" id="ARBA00022763"/>
    </source>
</evidence>
<dbReference type="InterPro" id="IPR011084">
    <property type="entry name" value="DRMBL"/>
</dbReference>
<gene>
    <name evidence="15" type="ORF">M501DRAFT_1016430</name>
</gene>
<keyword evidence="16" id="KW-1185">Reference proteome</keyword>
<evidence type="ECO:0000256" key="3">
    <source>
        <dbReference type="ARBA" id="ARBA00022722"/>
    </source>
</evidence>
<keyword evidence="4" id="KW-0255">Endonuclease</keyword>
<dbReference type="GO" id="GO:0006310">
    <property type="term" value="P:DNA recombination"/>
    <property type="evidence" value="ECO:0007669"/>
    <property type="project" value="UniProtKB-KW"/>
</dbReference>
<evidence type="ECO:0000256" key="11">
    <source>
        <dbReference type="ARBA" id="ARBA00039759"/>
    </source>
</evidence>
<dbReference type="GO" id="GO:0035312">
    <property type="term" value="F:5'-3' DNA exonuclease activity"/>
    <property type="evidence" value="ECO:0007669"/>
    <property type="project" value="TreeGrafter"/>
</dbReference>
<dbReference type="GO" id="GO:0005634">
    <property type="term" value="C:nucleus"/>
    <property type="evidence" value="ECO:0007669"/>
    <property type="project" value="UniProtKB-SubCell"/>
</dbReference>
<evidence type="ECO:0000256" key="7">
    <source>
        <dbReference type="ARBA" id="ARBA00022839"/>
    </source>
</evidence>
<protein>
    <recommendedName>
        <fullName evidence="11">Protein artemis</fullName>
    </recommendedName>
    <alternativeName>
        <fullName evidence="12">DNA cross-link repair 1C protein</fullName>
    </alternativeName>
</protein>
<dbReference type="GO" id="GO:0006303">
    <property type="term" value="P:double-strand break repair via nonhomologous end joining"/>
    <property type="evidence" value="ECO:0007669"/>
    <property type="project" value="TreeGrafter"/>
</dbReference>
<evidence type="ECO:0000256" key="13">
    <source>
        <dbReference type="SAM" id="MobiDB-lite"/>
    </source>
</evidence>
<evidence type="ECO:0000313" key="15">
    <source>
        <dbReference type="EMBL" id="KAF2839351.1"/>
    </source>
</evidence>
<evidence type="ECO:0000256" key="6">
    <source>
        <dbReference type="ARBA" id="ARBA00022801"/>
    </source>
</evidence>
<organism evidence="15 16">
    <name type="scientific">Patellaria atrata CBS 101060</name>
    <dbReference type="NCBI Taxonomy" id="1346257"/>
    <lineage>
        <taxon>Eukaryota</taxon>
        <taxon>Fungi</taxon>
        <taxon>Dikarya</taxon>
        <taxon>Ascomycota</taxon>
        <taxon>Pezizomycotina</taxon>
        <taxon>Dothideomycetes</taxon>
        <taxon>Dothideomycetes incertae sedis</taxon>
        <taxon>Patellariales</taxon>
        <taxon>Patellariaceae</taxon>
        <taxon>Patellaria</taxon>
    </lineage>
</organism>
<evidence type="ECO:0000259" key="14">
    <source>
        <dbReference type="Pfam" id="PF07522"/>
    </source>
</evidence>
<feature type="domain" description="DNA repair metallo-beta-lactamase" evidence="14">
    <location>
        <begin position="444"/>
        <end position="472"/>
    </location>
</feature>
<keyword evidence="8" id="KW-0233">DNA recombination</keyword>
<keyword evidence="7" id="KW-0269">Exonuclease</keyword>
<dbReference type="Gene3D" id="3.60.15.10">
    <property type="entry name" value="Ribonuclease Z/Hydroxyacylglutathione hydrolase-like"/>
    <property type="match status" value="1"/>
</dbReference>
<evidence type="ECO:0000313" key="16">
    <source>
        <dbReference type="Proteomes" id="UP000799429"/>
    </source>
</evidence>
<evidence type="ECO:0000256" key="4">
    <source>
        <dbReference type="ARBA" id="ARBA00022759"/>
    </source>
</evidence>
<dbReference type="InterPro" id="IPR036866">
    <property type="entry name" value="RibonucZ/Hydroxyglut_hydro"/>
</dbReference>
<evidence type="ECO:0000256" key="8">
    <source>
        <dbReference type="ARBA" id="ARBA00023172"/>
    </source>
</evidence>
<keyword evidence="9" id="KW-0234">DNA repair</keyword>
<name>A0A9P4VN49_9PEZI</name>
<dbReference type="GO" id="GO:0000723">
    <property type="term" value="P:telomere maintenance"/>
    <property type="evidence" value="ECO:0007669"/>
    <property type="project" value="TreeGrafter"/>
</dbReference>
<dbReference type="GO" id="GO:0036297">
    <property type="term" value="P:interstrand cross-link repair"/>
    <property type="evidence" value="ECO:0007669"/>
    <property type="project" value="TreeGrafter"/>
</dbReference>
<dbReference type="GO" id="GO:0004519">
    <property type="term" value="F:endonuclease activity"/>
    <property type="evidence" value="ECO:0007669"/>
    <property type="project" value="UniProtKB-KW"/>
</dbReference>
<keyword evidence="10" id="KW-0539">Nucleus</keyword>
<dbReference type="PANTHER" id="PTHR23240:SF8">
    <property type="entry name" value="PROTEIN ARTEMIS"/>
    <property type="match status" value="1"/>
</dbReference>
<dbReference type="PANTHER" id="PTHR23240">
    <property type="entry name" value="DNA CROSS-LINK REPAIR PROTEIN PSO2/SNM1-RELATED"/>
    <property type="match status" value="1"/>
</dbReference>
<keyword evidence="3" id="KW-0540">Nuclease</keyword>
<keyword evidence="6" id="KW-0378">Hydrolase</keyword>
<comment type="subcellular location">
    <subcellularLocation>
        <location evidence="1">Nucleus</location>
    </subcellularLocation>
</comment>
<evidence type="ECO:0000256" key="1">
    <source>
        <dbReference type="ARBA" id="ARBA00004123"/>
    </source>
</evidence>
<dbReference type="Pfam" id="PF07522">
    <property type="entry name" value="DRMBL"/>
    <property type="match status" value="1"/>
</dbReference>
<accession>A0A9P4VN49</accession>
<comment type="caution">
    <text evidence="15">The sequence shown here is derived from an EMBL/GenBank/DDBJ whole genome shotgun (WGS) entry which is preliminary data.</text>
</comment>
<dbReference type="AlphaFoldDB" id="A0A9P4VN49"/>
<evidence type="ECO:0000256" key="2">
    <source>
        <dbReference type="ARBA" id="ARBA00010304"/>
    </source>
</evidence>
<evidence type="ECO:0000256" key="12">
    <source>
        <dbReference type="ARBA" id="ARBA00042677"/>
    </source>
</evidence>
<keyword evidence="5" id="KW-0227">DNA damage</keyword>
<evidence type="ECO:0000256" key="9">
    <source>
        <dbReference type="ARBA" id="ARBA00023204"/>
    </source>
</evidence>
<sequence>MSTFNGIVKEFPEIRIDYFRIVEGQPPPLACFLSHVHSDHLQGLESFKSPFLYCSPATKEILLRLEKYPHRMNFVKGILEAKKVTYSKLKRLLKTIPLETPTTIELSPSKKLRVTLFDANHCVGSVMFLIQDGRKAILYTGDVRSETWWVNSLVRNPILLPFALGSRRLDCIYLDTTFATRSEYYTNFPSKAEGIHELLRKVEKYPKDTIFHLEAWTFGYEDVWIALSEALRSQIHLDRYRYSLYTSISSKTGELQAAEGSIFCGFQCGNHFNPGCLTNNTSVRLHSCEHGNPCPVFTDGKPVVWIRPIVTRTRNGEDIPELGAGGGKGDLDEFHELEVNDDRIKALLSNLYRTKYEDDPETKVKLEDFLSSFDSARQSTIRLNEDDVKGSLLEKDAMGDLNIEELAELIANVANNRKVGHSDHALSCSQRKSEVVKDFPDEITFPYSRHSSYSELCELIQAFNPRDIYPCVVDYHQWNNSLSMKALFGHLCPTASFVNDSTIMEMVANRTRSKLAPETGSQVETQDTTRDEETQKSMGLNLKSLVFKHLQGCERSTSVQVPRESPRPFSISGTVRIVSEEDQRLFKRRKLISSIAGTSDKTTPSEVISTLHEEQYEAKAISQSIPSTVPLPSKTTIHHPRNGILAVSSTALSWSGPCVDVERRKARAIRLAHDAALGLDGLNWFEYGGLVSVNNHSVEEQEL</sequence>
<dbReference type="GO" id="GO:0003684">
    <property type="term" value="F:damaged DNA binding"/>
    <property type="evidence" value="ECO:0007669"/>
    <property type="project" value="TreeGrafter"/>
</dbReference>
<dbReference type="OrthoDB" id="5561659at2759"/>
<comment type="similarity">
    <text evidence="2">Belongs to the DNA repair metallo-beta-lactamase (DRMBL) family.</text>
</comment>
<dbReference type="Proteomes" id="UP000799429">
    <property type="component" value="Unassembled WGS sequence"/>
</dbReference>
<feature type="region of interest" description="Disordered" evidence="13">
    <location>
        <begin position="513"/>
        <end position="535"/>
    </location>
</feature>
<dbReference type="SUPFAM" id="SSF56281">
    <property type="entry name" value="Metallo-hydrolase/oxidoreductase"/>
    <property type="match status" value="1"/>
</dbReference>
<proteinExistence type="inferred from homology"/>
<dbReference type="Pfam" id="PF23023">
    <property type="entry name" value="Anti-Pycsar_Apyc1"/>
    <property type="match status" value="1"/>
</dbReference>
<evidence type="ECO:0000256" key="10">
    <source>
        <dbReference type="ARBA" id="ARBA00023242"/>
    </source>
</evidence>
<reference evidence="15" key="1">
    <citation type="journal article" date="2020" name="Stud. Mycol.">
        <title>101 Dothideomycetes genomes: a test case for predicting lifestyles and emergence of pathogens.</title>
        <authorList>
            <person name="Haridas S."/>
            <person name="Albert R."/>
            <person name="Binder M."/>
            <person name="Bloem J."/>
            <person name="Labutti K."/>
            <person name="Salamov A."/>
            <person name="Andreopoulos B."/>
            <person name="Baker S."/>
            <person name="Barry K."/>
            <person name="Bills G."/>
            <person name="Bluhm B."/>
            <person name="Cannon C."/>
            <person name="Castanera R."/>
            <person name="Culley D."/>
            <person name="Daum C."/>
            <person name="Ezra D."/>
            <person name="Gonzalez J."/>
            <person name="Henrissat B."/>
            <person name="Kuo A."/>
            <person name="Liang C."/>
            <person name="Lipzen A."/>
            <person name="Lutzoni F."/>
            <person name="Magnuson J."/>
            <person name="Mondo S."/>
            <person name="Nolan M."/>
            <person name="Ohm R."/>
            <person name="Pangilinan J."/>
            <person name="Park H.-J."/>
            <person name="Ramirez L."/>
            <person name="Alfaro M."/>
            <person name="Sun H."/>
            <person name="Tritt A."/>
            <person name="Yoshinaga Y."/>
            <person name="Zwiers L.-H."/>
            <person name="Turgeon B."/>
            <person name="Goodwin S."/>
            <person name="Spatafora J."/>
            <person name="Crous P."/>
            <person name="Grigoriev I."/>
        </authorList>
    </citation>
    <scope>NUCLEOTIDE SEQUENCE</scope>
    <source>
        <strain evidence="15">CBS 101060</strain>
    </source>
</reference>